<keyword evidence="2" id="KW-0732">Signal</keyword>
<dbReference type="EMBL" id="JAUJFL010000002">
    <property type="protein sequence ID" value="KAK2610491.1"/>
    <property type="molecule type" value="Genomic_DNA"/>
</dbReference>
<proteinExistence type="predicted"/>
<accession>A0AAD9SKU9</accession>
<dbReference type="InterPro" id="IPR011989">
    <property type="entry name" value="ARM-like"/>
</dbReference>
<feature type="signal peptide" evidence="2">
    <location>
        <begin position="1"/>
        <end position="33"/>
    </location>
</feature>
<feature type="region of interest" description="Disordered" evidence="1">
    <location>
        <begin position="124"/>
        <end position="144"/>
    </location>
</feature>
<dbReference type="AlphaFoldDB" id="A0AAD9SKU9"/>
<dbReference type="Proteomes" id="UP001265746">
    <property type="component" value="Unassembled WGS sequence"/>
</dbReference>
<keyword evidence="4" id="KW-1185">Reference proteome</keyword>
<reference evidence="3" key="1">
    <citation type="submission" date="2023-06" db="EMBL/GenBank/DDBJ databases">
        <authorList>
            <person name="Noh H."/>
        </authorList>
    </citation>
    <scope>NUCLEOTIDE SEQUENCE</scope>
    <source>
        <strain evidence="3">DUCC20226</strain>
    </source>
</reference>
<evidence type="ECO:0000313" key="4">
    <source>
        <dbReference type="Proteomes" id="UP001265746"/>
    </source>
</evidence>
<organism evidence="3 4">
    <name type="scientific">Phomopsis amygdali</name>
    <name type="common">Fusicoccum amygdali</name>
    <dbReference type="NCBI Taxonomy" id="1214568"/>
    <lineage>
        <taxon>Eukaryota</taxon>
        <taxon>Fungi</taxon>
        <taxon>Dikarya</taxon>
        <taxon>Ascomycota</taxon>
        <taxon>Pezizomycotina</taxon>
        <taxon>Sordariomycetes</taxon>
        <taxon>Sordariomycetidae</taxon>
        <taxon>Diaporthales</taxon>
        <taxon>Diaporthaceae</taxon>
        <taxon>Diaporthe</taxon>
    </lineage>
</organism>
<evidence type="ECO:0000256" key="1">
    <source>
        <dbReference type="SAM" id="MobiDB-lite"/>
    </source>
</evidence>
<evidence type="ECO:0000313" key="3">
    <source>
        <dbReference type="EMBL" id="KAK2610491.1"/>
    </source>
</evidence>
<evidence type="ECO:0008006" key="5">
    <source>
        <dbReference type="Google" id="ProtNLM"/>
    </source>
</evidence>
<name>A0AAD9SKU9_PHOAM</name>
<evidence type="ECO:0000256" key="2">
    <source>
        <dbReference type="SAM" id="SignalP"/>
    </source>
</evidence>
<sequence>MRSHQASSRLSAGSSLALFVFLVFALLTFGASASTNSEGSKAQDGAKSDLICHTENLAECYPRVFEPTEEFQTVHEDQEIPPGLHVRLDVNTGKREAKINDPNEDNPALEGLPVDSSIVVIDQQEDSEAGSKPQIPKGAPQYESVGKIKEPIEEKQSFRDSLTVLKTLALNDRPIGAALDILDDISHDIYYGLKIAEDTGAVKELLCMMSSQDVFSKDREDDVVKQAGLAASIVGSSLQNNHKALQEVENAWDDISKTKCAGTGRDLSKAVFNMLTPDVLAGEAVSGAEGSLLSLTKAKTAALRGLIKSPIIRDDFLANGGMAQILEVLSIERPELVPAKQKLANLVLDNFLDESMGATLGVWPRPGEVDHDWDYKLKTLAKLHKADKDHWSAELWRRLQEQRKAERAQAGKERSEL</sequence>
<dbReference type="Gene3D" id="1.25.10.10">
    <property type="entry name" value="Leucine-rich Repeat Variant"/>
    <property type="match status" value="1"/>
</dbReference>
<comment type="caution">
    <text evidence="3">The sequence shown here is derived from an EMBL/GenBank/DDBJ whole genome shotgun (WGS) entry which is preliminary data.</text>
</comment>
<protein>
    <recommendedName>
        <fullName evidence="5">Nucleotide exchange factor SIL1</fullName>
    </recommendedName>
</protein>
<gene>
    <name evidence="3" type="ORF">N8I77_003917</name>
</gene>
<feature type="chain" id="PRO_5042121616" description="Nucleotide exchange factor SIL1" evidence="2">
    <location>
        <begin position="34"/>
        <end position="417"/>
    </location>
</feature>